<accession>A0A5J9W103</accession>
<comment type="caution">
    <text evidence="2">The sequence shown here is derived from an EMBL/GenBank/DDBJ whole genome shotgun (WGS) entry which is preliminary data.</text>
</comment>
<gene>
    <name evidence="2" type="ORF">EJB05_08476</name>
</gene>
<evidence type="ECO:0000256" key="1">
    <source>
        <dbReference type="SAM" id="MobiDB-lite"/>
    </source>
</evidence>
<protein>
    <submittedName>
        <fullName evidence="2">Uncharacterized protein</fullName>
    </submittedName>
</protein>
<proteinExistence type="predicted"/>
<keyword evidence="3" id="KW-1185">Reference proteome</keyword>
<feature type="region of interest" description="Disordered" evidence="1">
    <location>
        <begin position="45"/>
        <end position="74"/>
    </location>
</feature>
<reference evidence="2 3" key="1">
    <citation type="journal article" date="2019" name="Sci. Rep.">
        <title>A high-quality genome of Eragrostis curvula grass provides insights into Poaceae evolution and supports new strategies to enhance forage quality.</title>
        <authorList>
            <person name="Carballo J."/>
            <person name="Santos B.A.C.M."/>
            <person name="Zappacosta D."/>
            <person name="Garbus I."/>
            <person name="Selva J.P."/>
            <person name="Gallo C.A."/>
            <person name="Diaz A."/>
            <person name="Albertini E."/>
            <person name="Caccamo M."/>
            <person name="Echenique V."/>
        </authorList>
    </citation>
    <scope>NUCLEOTIDE SEQUENCE [LARGE SCALE GENOMIC DNA]</scope>
    <source>
        <strain evidence="3">cv. Victoria</strain>
        <tissue evidence="2">Leaf</tissue>
    </source>
</reference>
<name>A0A5J9W103_9POAL</name>
<dbReference type="EMBL" id="RWGY01000005">
    <property type="protein sequence ID" value="TVU42089.1"/>
    <property type="molecule type" value="Genomic_DNA"/>
</dbReference>
<evidence type="ECO:0000313" key="2">
    <source>
        <dbReference type="EMBL" id="TVU42089.1"/>
    </source>
</evidence>
<sequence>MEEALAERKSGYRPGLEWRVRLTDSPAAAVTTALFSLLRAFPESQTTPSVLCKPNPQKRPSISNINLAGHPLTL</sequence>
<dbReference type="AlphaFoldDB" id="A0A5J9W103"/>
<dbReference type="Gramene" id="TVU42089">
    <property type="protein sequence ID" value="TVU42089"/>
    <property type="gene ID" value="EJB05_08476"/>
</dbReference>
<organism evidence="2 3">
    <name type="scientific">Eragrostis curvula</name>
    <name type="common">weeping love grass</name>
    <dbReference type="NCBI Taxonomy" id="38414"/>
    <lineage>
        <taxon>Eukaryota</taxon>
        <taxon>Viridiplantae</taxon>
        <taxon>Streptophyta</taxon>
        <taxon>Embryophyta</taxon>
        <taxon>Tracheophyta</taxon>
        <taxon>Spermatophyta</taxon>
        <taxon>Magnoliopsida</taxon>
        <taxon>Liliopsida</taxon>
        <taxon>Poales</taxon>
        <taxon>Poaceae</taxon>
        <taxon>PACMAD clade</taxon>
        <taxon>Chloridoideae</taxon>
        <taxon>Eragrostideae</taxon>
        <taxon>Eragrostidinae</taxon>
        <taxon>Eragrostis</taxon>
    </lineage>
</organism>
<evidence type="ECO:0000313" key="3">
    <source>
        <dbReference type="Proteomes" id="UP000324897"/>
    </source>
</evidence>
<feature type="non-terminal residue" evidence="2">
    <location>
        <position position="1"/>
    </location>
</feature>
<dbReference type="Proteomes" id="UP000324897">
    <property type="component" value="Unassembled WGS sequence"/>
</dbReference>